<dbReference type="EMBL" id="JANPWB010000011">
    <property type="protein sequence ID" value="KAJ1128956.1"/>
    <property type="molecule type" value="Genomic_DNA"/>
</dbReference>
<gene>
    <name evidence="2" type="ORF">NDU88_007328</name>
</gene>
<dbReference type="Gene3D" id="1.25.40.420">
    <property type="match status" value="1"/>
</dbReference>
<dbReference type="PANTHER" id="PTHR24410:SF16">
    <property type="entry name" value="GALECTIN-3-BINDING PROTEIN"/>
    <property type="match status" value="1"/>
</dbReference>
<dbReference type="PANTHER" id="PTHR24410">
    <property type="entry name" value="HL07962P-RELATED"/>
    <property type="match status" value="1"/>
</dbReference>
<dbReference type="Proteomes" id="UP001066276">
    <property type="component" value="Chromosome 7"/>
</dbReference>
<dbReference type="InterPro" id="IPR011333">
    <property type="entry name" value="SKP1/BTB/POZ_sf"/>
</dbReference>
<dbReference type="Gene3D" id="3.30.710.10">
    <property type="entry name" value="Potassium Channel Kv1.1, Chain A"/>
    <property type="match status" value="1"/>
</dbReference>
<dbReference type="GO" id="GO:0031012">
    <property type="term" value="C:extracellular matrix"/>
    <property type="evidence" value="ECO:0007669"/>
    <property type="project" value="TreeGrafter"/>
</dbReference>
<organism evidence="2 3">
    <name type="scientific">Pleurodeles waltl</name>
    <name type="common">Iberian ribbed newt</name>
    <dbReference type="NCBI Taxonomy" id="8319"/>
    <lineage>
        <taxon>Eukaryota</taxon>
        <taxon>Metazoa</taxon>
        <taxon>Chordata</taxon>
        <taxon>Craniata</taxon>
        <taxon>Vertebrata</taxon>
        <taxon>Euteleostomi</taxon>
        <taxon>Amphibia</taxon>
        <taxon>Batrachia</taxon>
        <taxon>Caudata</taxon>
        <taxon>Salamandroidea</taxon>
        <taxon>Salamandridae</taxon>
        <taxon>Pleurodelinae</taxon>
        <taxon>Pleurodeles</taxon>
    </lineage>
</organism>
<dbReference type="SUPFAM" id="SSF54695">
    <property type="entry name" value="POZ domain"/>
    <property type="match status" value="1"/>
</dbReference>
<dbReference type="InterPro" id="IPR051481">
    <property type="entry name" value="BTB-POZ/Galectin-3-binding"/>
</dbReference>
<feature type="domain" description="BACK" evidence="1">
    <location>
        <begin position="196"/>
        <end position="292"/>
    </location>
</feature>
<dbReference type="GO" id="GO:0005615">
    <property type="term" value="C:extracellular space"/>
    <property type="evidence" value="ECO:0007669"/>
    <property type="project" value="TreeGrafter"/>
</dbReference>
<dbReference type="SMART" id="SM00875">
    <property type="entry name" value="BACK"/>
    <property type="match status" value="1"/>
</dbReference>
<protein>
    <recommendedName>
        <fullName evidence="1">BACK domain-containing protein</fullName>
    </recommendedName>
</protein>
<keyword evidence="3" id="KW-1185">Reference proteome</keyword>
<evidence type="ECO:0000313" key="2">
    <source>
        <dbReference type="EMBL" id="KAJ1128956.1"/>
    </source>
</evidence>
<proteinExistence type="predicted"/>
<sequence>MAGQICALGTYCHGNRVGYTRTRGLQSCPTRSCLITMEMGVYALLSLLFLASGLAAELSGNESVHLLDWSADLASSLSQLYDSNRDCDFHITVAGKDNASQPMDLCAHSLILSLNSEAAFLLGHGENTSTVLVDEECLTYVDPFIRYLYTRSIEIKLSSVKCFHKIASDYKATKLQQFCAQLFSLIIPEDPTFHAQLDLYNYALDSQDPQLAELCLQFLAWNCEAFSETEAWLNLSYEQLRALLVRSDVVVRDELSLLRALGRWRTLNRLDRHLVEEIRFPMIPPEDLFQLQFNLSFYSDFEALFQGRILESLEFHTVSFQTLAQHVNLTEATFTPRIYTSPGWTHQMNSNDNSYYYGMYQSFQTPTHPSFIFRSQLLYWNAGFHPSSQSCRNYGFTCPEGSFPLLSLASAYSAEHSIWYENKALMRCQGNVITEVQDFKDRLAIVPSGANGSPFPCPSGYSQFTLVIRPMYVALPDPIV</sequence>
<name>A0AAV7PLB5_PLEWA</name>
<evidence type="ECO:0000259" key="1">
    <source>
        <dbReference type="SMART" id="SM00875"/>
    </source>
</evidence>
<evidence type="ECO:0000313" key="3">
    <source>
        <dbReference type="Proteomes" id="UP001066276"/>
    </source>
</evidence>
<dbReference type="Pfam" id="PF07707">
    <property type="entry name" value="BACK"/>
    <property type="match status" value="1"/>
</dbReference>
<comment type="caution">
    <text evidence="2">The sequence shown here is derived from an EMBL/GenBank/DDBJ whole genome shotgun (WGS) entry which is preliminary data.</text>
</comment>
<dbReference type="AlphaFoldDB" id="A0AAV7PLB5"/>
<accession>A0AAV7PLB5</accession>
<reference evidence="2" key="1">
    <citation type="journal article" date="2022" name="bioRxiv">
        <title>Sequencing and chromosome-scale assembly of the giantPleurodeles waltlgenome.</title>
        <authorList>
            <person name="Brown T."/>
            <person name="Elewa A."/>
            <person name="Iarovenko S."/>
            <person name="Subramanian E."/>
            <person name="Araus A.J."/>
            <person name="Petzold A."/>
            <person name="Susuki M."/>
            <person name="Suzuki K.-i.T."/>
            <person name="Hayashi T."/>
            <person name="Toyoda A."/>
            <person name="Oliveira C."/>
            <person name="Osipova E."/>
            <person name="Leigh N.D."/>
            <person name="Simon A."/>
            <person name="Yun M.H."/>
        </authorList>
    </citation>
    <scope>NUCLEOTIDE SEQUENCE</scope>
    <source>
        <strain evidence="2">20211129_DDA</strain>
        <tissue evidence="2">Liver</tissue>
    </source>
</reference>
<dbReference type="InterPro" id="IPR011705">
    <property type="entry name" value="BACK"/>
</dbReference>